<name>A0ABS0L4M0_9BACT</name>
<keyword evidence="2" id="KW-1185">Reference proteome</keyword>
<protein>
    <recommendedName>
        <fullName evidence="3">AraC family transcriptional regulator</fullName>
    </recommendedName>
</protein>
<reference evidence="1 2" key="1">
    <citation type="submission" date="2020-11" db="EMBL/GenBank/DDBJ databases">
        <title>Hymenobacter sp.</title>
        <authorList>
            <person name="Kim M.K."/>
        </authorList>
    </citation>
    <scope>NUCLEOTIDE SEQUENCE [LARGE SCALE GENOMIC DNA]</scope>
    <source>
        <strain evidence="1 2">BT594</strain>
    </source>
</reference>
<comment type="caution">
    <text evidence="1">The sequence shown here is derived from an EMBL/GenBank/DDBJ whole genome shotgun (WGS) entry which is preliminary data.</text>
</comment>
<evidence type="ECO:0008006" key="3">
    <source>
        <dbReference type="Google" id="ProtNLM"/>
    </source>
</evidence>
<dbReference type="EMBL" id="JADWYK010000010">
    <property type="protein sequence ID" value="MBG8555067.1"/>
    <property type="molecule type" value="Genomic_DNA"/>
</dbReference>
<evidence type="ECO:0000313" key="2">
    <source>
        <dbReference type="Proteomes" id="UP000601099"/>
    </source>
</evidence>
<proteinExistence type="predicted"/>
<accession>A0ABS0L4M0</accession>
<sequence length="189" mass="20958">MTYVLSSPPFLADAAAPLRGFKAYELDTSRNPVPSYNRFDFYKVSLLTGHIVVQYATRTLELKGTHLFFASPRLPYSTLLLSAQVTGYACLFTEAFVQSNSGLVSFHHSPLFQPDALPACPLSSEQAIHCTEVFEQMLAAQHSGYIFKGELLASYLQLLLHEGIRMQERLEDLFLPRPAATGSTPQLLG</sequence>
<organism evidence="1 2">
    <name type="scientific">Hymenobacter guriensis</name>
    <dbReference type="NCBI Taxonomy" id="2793065"/>
    <lineage>
        <taxon>Bacteria</taxon>
        <taxon>Pseudomonadati</taxon>
        <taxon>Bacteroidota</taxon>
        <taxon>Cytophagia</taxon>
        <taxon>Cytophagales</taxon>
        <taxon>Hymenobacteraceae</taxon>
        <taxon>Hymenobacter</taxon>
    </lineage>
</organism>
<dbReference type="RefSeq" id="WP_196956087.1">
    <property type="nucleotide sequence ID" value="NZ_JADWYK010000010.1"/>
</dbReference>
<dbReference type="Proteomes" id="UP000601099">
    <property type="component" value="Unassembled WGS sequence"/>
</dbReference>
<evidence type="ECO:0000313" key="1">
    <source>
        <dbReference type="EMBL" id="MBG8555067.1"/>
    </source>
</evidence>
<gene>
    <name evidence="1" type="ORF">I5L79_16050</name>
</gene>